<dbReference type="OrthoDB" id="1921870at2759"/>
<reference evidence="4 5" key="1">
    <citation type="submission" date="2019-08" db="EMBL/GenBank/DDBJ databases">
        <title>Draft genome sequences of two oriental melons (Cucumis melo L. var makuwa).</title>
        <authorList>
            <person name="Kwon S.-Y."/>
        </authorList>
    </citation>
    <scope>NUCLEOTIDE SEQUENCE [LARGE SCALE GENOMIC DNA]</scope>
    <source>
        <strain evidence="5">cv. Chang Bougi</strain>
        <strain evidence="4">cv. SW 3</strain>
        <tissue evidence="3">Leaf</tissue>
    </source>
</reference>
<dbReference type="Proteomes" id="UP000321947">
    <property type="component" value="Unassembled WGS sequence"/>
</dbReference>
<evidence type="ECO:0000256" key="1">
    <source>
        <dbReference type="SAM" id="MobiDB-lite"/>
    </source>
</evidence>
<comment type="caution">
    <text evidence="3">The sequence shown here is derived from an EMBL/GenBank/DDBJ whole genome shotgun (WGS) entry which is preliminary data.</text>
</comment>
<feature type="region of interest" description="Disordered" evidence="1">
    <location>
        <begin position="1"/>
        <end position="21"/>
    </location>
</feature>
<evidence type="ECO:0000313" key="3">
    <source>
        <dbReference type="EMBL" id="TYK22701.1"/>
    </source>
</evidence>
<gene>
    <name evidence="3" type="ORF">E5676_scaffold1163G00180</name>
    <name evidence="2" type="ORF">E6C27_scaffold43052G00410</name>
</gene>
<proteinExistence type="predicted"/>
<dbReference type="Proteomes" id="UP000321393">
    <property type="component" value="Unassembled WGS sequence"/>
</dbReference>
<organism evidence="3 5">
    <name type="scientific">Cucumis melo var. makuwa</name>
    <name type="common">Oriental melon</name>
    <dbReference type="NCBI Taxonomy" id="1194695"/>
    <lineage>
        <taxon>Eukaryota</taxon>
        <taxon>Viridiplantae</taxon>
        <taxon>Streptophyta</taxon>
        <taxon>Embryophyta</taxon>
        <taxon>Tracheophyta</taxon>
        <taxon>Spermatophyta</taxon>
        <taxon>Magnoliopsida</taxon>
        <taxon>eudicotyledons</taxon>
        <taxon>Gunneridae</taxon>
        <taxon>Pentapetalae</taxon>
        <taxon>rosids</taxon>
        <taxon>fabids</taxon>
        <taxon>Cucurbitales</taxon>
        <taxon>Cucurbitaceae</taxon>
        <taxon>Benincaseae</taxon>
        <taxon>Cucumis</taxon>
    </lineage>
</organism>
<accession>A0A5D3DG77</accession>
<dbReference type="AlphaFoldDB" id="A0A5D3DG77"/>
<evidence type="ECO:0000313" key="2">
    <source>
        <dbReference type="EMBL" id="KAA0054913.1"/>
    </source>
</evidence>
<sequence length="261" mass="29854">MGDNSVESNNDTSQPYATPTPRRQETCAVSILELYVVANGWILMTIVPSAEKPISPHDAMNRFVEHQMLSTFKEFRGDCHRHFKKYSDPEEARVIPPHLLVGCDENCHYLCDHYISCAFQEQSQRNKAARKKQPYHHNSGSNSFLRQHELAEQRGKPVDRVELFRQTHVRDGMFVSQVAKDAQLQSQPTIEGSQSISWDEICEMMLGRRPGYSKGLGWRPKPKARKTTNASCSTMSCSQSTVSFNYRLSLIKLYNGLKNRQ</sequence>
<dbReference type="EMBL" id="SSTE01008633">
    <property type="protein sequence ID" value="KAA0054913.1"/>
    <property type="molecule type" value="Genomic_DNA"/>
</dbReference>
<evidence type="ECO:0000313" key="4">
    <source>
        <dbReference type="Proteomes" id="UP000321393"/>
    </source>
</evidence>
<dbReference type="InterPro" id="IPR004252">
    <property type="entry name" value="Probable_transposase_24"/>
</dbReference>
<dbReference type="EMBL" id="SSTD01004900">
    <property type="protein sequence ID" value="TYK22701.1"/>
    <property type="molecule type" value="Genomic_DNA"/>
</dbReference>
<name>A0A5D3DG77_CUCMM</name>
<evidence type="ECO:0000313" key="5">
    <source>
        <dbReference type="Proteomes" id="UP000321947"/>
    </source>
</evidence>
<protein>
    <submittedName>
        <fullName evidence="3">CACTA en-spm transposon protein</fullName>
    </submittedName>
</protein>
<feature type="compositionally biased region" description="Polar residues" evidence="1">
    <location>
        <begin position="1"/>
        <end position="17"/>
    </location>
</feature>
<dbReference type="Pfam" id="PF03004">
    <property type="entry name" value="Transposase_24"/>
    <property type="match status" value="1"/>
</dbReference>